<keyword evidence="1" id="KW-0808">Transferase</keyword>
<keyword evidence="2" id="KW-1185">Reference proteome</keyword>
<reference evidence="2" key="1">
    <citation type="submission" date="2021-01" db="EMBL/GenBank/DDBJ databases">
        <title>Caligus Genome Assembly.</title>
        <authorList>
            <person name="Gallardo-Escarate C."/>
        </authorList>
    </citation>
    <scope>NUCLEOTIDE SEQUENCE [LARGE SCALE GENOMIC DNA]</scope>
</reference>
<evidence type="ECO:0000313" key="1">
    <source>
        <dbReference type="EMBL" id="QQP57305.1"/>
    </source>
</evidence>
<name>A0A7T8QW57_CALRO</name>
<sequence length="65" mass="7287">MKTSTAIVTPEESPMKILWLALSPSSWNSSDMAQLSSLGIRQCYGREFQIILLMLIAEDYSFSIS</sequence>
<protein>
    <submittedName>
        <fullName evidence="1">6-phosphofructo-2-kinase/fructose-2_ 6-biphosphatase 1</fullName>
    </submittedName>
</protein>
<accession>A0A7T8QW57</accession>
<dbReference type="EMBL" id="CP045891">
    <property type="protein sequence ID" value="QQP57305.1"/>
    <property type="molecule type" value="Genomic_DNA"/>
</dbReference>
<dbReference type="Proteomes" id="UP000595437">
    <property type="component" value="Chromosome 2"/>
</dbReference>
<gene>
    <name evidence="1" type="ORF">FKW44_002238</name>
</gene>
<dbReference type="GO" id="GO:0016301">
    <property type="term" value="F:kinase activity"/>
    <property type="evidence" value="ECO:0007669"/>
    <property type="project" value="UniProtKB-KW"/>
</dbReference>
<evidence type="ECO:0000313" key="2">
    <source>
        <dbReference type="Proteomes" id="UP000595437"/>
    </source>
</evidence>
<keyword evidence="1" id="KW-0418">Kinase</keyword>
<proteinExistence type="predicted"/>
<dbReference type="AlphaFoldDB" id="A0A7T8QW57"/>
<organism evidence="1 2">
    <name type="scientific">Caligus rogercresseyi</name>
    <name type="common">Sea louse</name>
    <dbReference type="NCBI Taxonomy" id="217165"/>
    <lineage>
        <taxon>Eukaryota</taxon>
        <taxon>Metazoa</taxon>
        <taxon>Ecdysozoa</taxon>
        <taxon>Arthropoda</taxon>
        <taxon>Crustacea</taxon>
        <taxon>Multicrustacea</taxon>
        <taxon>Hexanauplia</taxon>
        <taxon>Copepoda</taxon>
        <taxon>Siphonostomatoida</taxon>
        <taxon>Caligidae</taxon>
        <taxon>Caligus</taxon>
    </lineage>
</organism>